<evidence type="ECO:0000313" key="10">
    <source>
        <dbReference type="Proteomes" id="UP000279384"/>
    </source>
</evidence>
<accession>A0A495B585</accession>
<dbReference type="AlphaFoldDB" id="A0A495B585"/>
<feature type="domain" description="Lipopolysaccharide assembly protein A" evidence="7">
    <location>
        <begin position="22"/>
        <end position="83"/>
    </location>
</feature>
<keyword evidence="3 6" id="KW-1133">Transmembrane helix</keyword>
<evidence type="ECO:0000256" key="3">
    <source>
        <dbReference type="ARBA" id="ARBA00022989"/>
    </source>
</evidence>
<evidence type="ECO:0000313" key="8">
    <source>
        <dbReference type="EMBL" id="MDC7692150.1"/>
    </source>
</evidence>
<keyword evidence="2 6" id="KW-0812">Transmembrane</keyword>
<feature type="compositionally biased region" description="Basic and acidic residues" evidence="5">
    <location>
        <begin position="87"/>
        <end position="97"/>
    </location>
</feature>
<dbReference type="Proteomes" id="UP001221566">
    <property type="component" value="Unassembled WGS sequence"/>
</dbReference>
<sequence length="97" mass="10995">MRYLVRLLELVLLVLLVAVTVQNSAIVEFKLFFGQSWNAPLILLLLVFFVAGVLIAMLATFTYSLRVRRELSQLKKELRSRQASSRVTKDPSDALAD</sequence>
<dbReference type="EMBL" id="RBID01000018">
    <property type="protein sequence ID" value="RKQ54745.1"/>
    <property type="molecule type" value="Genomic_DNA"/>
</dbReference>
<evidence type="ECO:0000256" key="6">
    <source>
        <dbReference type="SAM" id="Phobius"/>
    </source>
</evidence>
<keyword evidence="11" id="KW-1185">Reference proteome</keyword>
<comment type="caution">
    <text evidence="9">The sequence shown here is derived from an EMBL/GenBank/DDBJ whole genome shotgun (WGS) entry which is preliminary data.</text>
</comment>
<feature type="transmembrane region" description="Helical" evidence="6">
    <location>
        <begin position="41"/>
        <end position="65"/>
    </location>
</feature>
<gene>
    <name evidence="9" type="ORF">C8E02_3006</name>
    <name evidence="8" type="ORF">PQU93_15385</name>
</gene>
<dbReference type="InterPro" id="IPR010445">
    <property type="entry name" value="LapA_dom"/>
</dbReference>
<evidence type="ECO:0000256" key="5">
    <source>
        <dbReference type="SAM" id="MobiDB-lite"/>
    </source>
</evidence>
<dbReference type="GO" id="GO:0005886">
    <property type="term" value="C:plasma membrane"/>
    <property type="evidence" value="ECO:0007669"/>
    <property type="project" value="InterPro"/>
</dbReference>
<organism evidence="9 10">
    <name type="scientific">Vogesella indigofera</name>
    <name type="common">Pseudomonas indigofera</name>
    <dbReference type="NCBI Taxonomy" id="45465"/>
    <lineage>
        <taxon>Bacteria</taxon>
        <taxon>Pseudomonadati</taxon>
        <taxon>Pseudomonadota</taxon>
        <taxon>Betaproteobacteria</taxon>
        <taxon>Neisseriales</taxon>
        <taxon>Chromobacteriaceae</taxon>
        <taxon>Vogesella</taxon>
    </lineage>
</organism>
<proteinExistence type="predicted"/>
<evidence type="ECO:0000313" key="9">
    <source>
        <dbReference type="EMBL" id="RKQ54745.1"/>
    </source>
</evidence>
<evidence type="ECO:0000313" key="11">
    <source>
        <dbReference type="Proteomes" id="UP001221566"/>
    </source>
</evidence>
<keyword evidence="1" id="KW-1003">Cell membrane</keyword>
<evidence type="ECO:0000256" key="2">
    <source>
        <dbReference type="ARBA" id="ARBA00022692"/>
    </source>
</evidence>
<evidence type="ECO:0000259" key="7">
    <source>
        <dbReference type="Pfam" id="PF06305"/>
    </source>
</evidence>
<keyword evidence="4 6" id="KW-0472">Membrane</keyword>
<dbReference type="Proteomes" id="UP000279384">
    <property type="component" value="Unassembled WGS sequence"/>
</dbReference>
<dbReference type="EMBL" id="JAQQKY010000010">
    <property type="protein sequence ID" value="MDC7692150.1"/>
    <property type="molecule type" value="Genomic_DNA"/>
</dbReference>
<evidence type="ECO:0000256" key="4">
    <source>
        <dbReference type="ARBA" id="ARBA00023136"/>
    </source>
</evidence>
<reference evidence="8 11" key="2">
    <citation type="submission" date="2023-01" db="EMBL/GenBank/DDBJ databases">
        <title>Novel species of the genus Vogesella isolated from rivers.</title>
        <authorList>
            <person name="Lu H."/>
        </authorList>
    </citation>
    <scope>NUCLEOTIDE SEQUENCE [LARGE SCALE GENOMIC DNA]</scope>
    <source>
        <strain evidence="8 11">SH7W</strain>
    </source>
</reference>
<dbReference type="Pfam" id="PF06305">
    <property type="entry name" value="LapA_dom"/>
    <property type="match status" value="1"/>
</dbReference>
<protein>
    <submittedName>
        <fullName evidence="8">LapA family protein</fullName>
    </submittedName>
    <submittedName>
        <fullName evidence="9">Putative membrane protein</fullName>
    </submittedName>
</protein>
<name>A0A495B585_VOGIN</name>
<reference evidence="9 10" key="1">
    <citation type="submission" date="2018-10" db="EMBL/GenBank/DDBJ databases">
        <title>Genomic Encyclopedia of Type Strains, Phase IV (KMG-IV): sequencing the most valuable type-strain genomes for metagenomic binning, comparative biology and taxonomic classification.</title>
        <authorList>
            <person name="Goeker M."/>
        </authorList>
    </citation>
    <scope>NUCLEOTIDE SEQUENCE [LARGE SCALE GENOMIC DNA]</scope>
    <source>
        <strain evidence="9 10">DSM 3303</strain>
    </source>
</reference>
<evidence type="ECO:0000256" key="1">
    <source>
        <dbReference type="ARBA" id="ARBA00022475"/>
    </source>
</evidence>
<dbReference type="RefSeq" id="WP_047966126.1">
    <property type="nucleotide sequence ID" value="NZ_JAQQKY010000010.1"/>
</dbReference>
<feature type="region of interest" description="Disordered" evidence="5">
    <location>
        <begin position="78"/>
        <end position="97"/>
    </location>
</feature>